<feature type="compositionally biased region" description="Basic residues" evidence="1">
    <location>
        <begin position="10"/>
        <end position="27"/>
    </location>
</feature>
<dbReference type="Proteomes" id="UP000001933">
    <property type="component" value="Chromosome"/>
</dbReference>
<proteinExistence type="predicted"/>
<dbReference type="STRING" id="56780.SYN_03691"/>
<name>Q2LVC6_SYNAS</name>
<organism evidence="2 3">
    <name type="scientific">Syntrophus aciditrophicus (strain SB)</name>
    <dbReference type="NCBI Taxonomy" id="56780"/>
    <lineage>
        <taxon>Bacteria</taxon>
        <taxon>Pseudomonadati</taxon>
        <taxon>Thermodesulfobacteriota</taxon>
        <taxon>Syntrophia</taxon>
        <taxon>Syntrophales</taxon>
        <taxon>Syntrophaceae</taxon>
        <taxon>Syntrophus</taxon>
    </lineage>
</organism>
<sequence>MQNKLLVPHGGRRTSARQPLARHRQCKKSMESHSRKTYVAITMTLDGSKPKNTVVT</sequence>
<dbReference type="AlphaFoldDB" id="Q2LVC6"/>
<accession>Q2LVC6</accession>
<dbReference type="EMBL" id="CP000252">
    <property type="protein sequence ID" value="ABC78037.1"/>
    <property type="molecule type" value="Genomic_DNA"/>
</dbReference>
<gene>
    <name evidence="2" type="ORF">SYN_03691</name>
</gene>
<reference evidence="2 3" key="1">
    <citation type="journal article" date="2007" name="Proc. Natl. Acad. Sci. U.S.A.">
        <title>The genome of Syntrophus aciditrophicus: life at the thermodynamic limit of microbial growth.</title>
        <authorList>
            <person name="McInerney M.J."/>
            <person name="Rohlin L."/>
            <person name="Mouttaki H."/>
            <person name="Kim U."/>
            <person name="Krupp R.S."/>
            <person name="Rios-Hernandez L."/>
            <person name="Sieber J."/>
            <person name="Struchtemeyer C.G."/>
            <person name="Bhattacharyya A."/>
            <person name="Campbell J.W."/>
            <person name="Gunsalus R.P."/>
        </authorList>
    </citation>
    <scope>NUCLEOTIDE SEQUENCE [LARGE SCALE GENOMIC DNA]</scope>
    <source>
        <strain evidence="2 3">SB</strain>
    </source>
</reference>
<dbReference type="KEGG" id="sat:SYN_03691"/>
<protein>
    <submittedName>
        <fullName evidence="2">Hypothetical cytosolic protein</fullName>
    </submittedName>
</protein>
<keyword evidence="3" id="KW-1185">Reference proteome</keyword>
<evidence type="ECO:0000313" key="2">
    <source>
        <dbReference type="EMBL" id="ABC78037.1"/>
    </source>
</evidence>
<dbReference type="InParanoid" id="Q2LVC6"/>
<evidence type="ECO:0000256" key="1">
    <source>
        <dbReference type="SAM" id="MobiDB-lite"/>
    </source>
</evidence>
<feature type="region of interest" description="Disordered" evidence="1">
    <location>
        <begin position="1"/>
        <end position="34"/>
    </location>
</feature>
<dbReference type="HOGENOM" id="CLU_3012654_0_0_7"/>
<evidence type="ECO:0000313" key="3">
    <source>
        <dbReference type="Proteomes" id="UP000001933"/>
    </source>
</evidence>